<feature type="compositionally biased region" description="Basic and acidic residues" evidence="2">
    <location>
        <begin position="1"/>
        <end position="17"/>
    </location>
</feature>
<reference evidence="3 4" key="1">
    <citation type="submission" date="2017-09" db="EMBL/GenBank/DDBJ databases">
        <title>Genome sequencing of Besnoitia besnoiti strain Bb-Ger1.</title>
        <authorList>
            <person name="Schares G."/>
            <person name="Venepally P."/>
            <person name="Lorenzi H.A."/>
        </authorList>
    </citation>
    <scope>NUCLEOTIDE SEQUENCE [LARGE SCALE GENOMIC DNA]</scope>
    <source>
        <strain evidence="3 4">Bb-Ger1</strain>
    </source>
</reference>
<feature type="region of interest" description="Disordered" evidence="2">
    <location>
        <begin position="562"/>
        <end position="687"/>
    </location>
</feature>
<keyword evidence="4" id="KW-1185">Reference proteome</keyword>
<comment type="caution">
    <text evidence="3">The sequence shown here is derived from an EMBL/GenBank/DDBJ whole genome shotgun (WGS) entry which is preliminary data.</text>
</comment>
<proteinExistence type="predicted"/>
<dbReference type="OrthoDB" id="195748at2759"/>
<dbReference type="STRING" id="94643.A0A2A9M6K6"/>
<sequence length="866" mass="91505">MTGKPRADPRSQKRERSLAPPQDGNPTCDDSPPPASEPAAATGDSLPTSRSPSLSSPVSPPFSSPLSSGPQGCQSAAGGLPQRAGLGDHLLMPPPPRLPTPLLRKRKQLGAKAGSGAPTGAAQASPSVESNSIYSNASGKEAKPYPEATPGAPLSSSPSSSSRPAEPTSERNLLFGAYEDDAEPEPAPADERDDAPAVSSLPAGAASALRIISMKKTKPEAQERAGAGEADAAAQPPEGSYVPTPTGKLAGAEEKLAEFFRQLHFIEMATDEHEERQRVKRRRAGARGGKAAAAGSEEEFFSDSDEALAASLDSEASSAGETSPADSEDEKGETRKRARYDDELLEDIVAAELEAQASQRRRAQREEKIAARAGGEAAGACVCSCSCAMCKFCEDKDRSARERKNGGKALAKQVEALLWAVATELSKLGASAEAWRRRSEAALEVRRFDWQAGGLDGAFFLAKLHDLREEIKAKLQEEERRAKLQSNRSALASAFPYSSAANLKRQQEASAPPPSSSSASSSSASASSASSSSSSSSSSVASAGPVSAFSCVRASIYDPRRLGFSPARPSAAPTSHISSSSSSSSSLSSPSFSSSSLSSSGARASTLSRAPVPAARASGAAGALGSGARPFSAEAARAPPPADPPPPLPVCEVEEDAAETPEAAGDDKLLRGERLRESDARSSVDLSAHALRMALRLRGDSRASCADLSGRFAWRVVPLVCGARKECEGLEKDAASGVEAGDAEAPTREEKAASARPPRRPADSAAASESPRRKTTAGVANPLLRKKMRLVERWRRTRELEDEEEKRLEQERVQRELEREQRERQKLEEWKERQIASGEASRNANLIEVKEDWRAIVEKNRQHAEL</sequence>
<evidence type="ECO:0000313" key="4">
    <source>
        <dbReference type="Proteomes" id="UP000224006"/>
    </source>
</evidence>
<protein>
    <submittedName>
        <fullName evidence="3">Uncharacterized protein</fullName>
    </submittedName>
</protein>
<dbReference type="AlphaFoldDB" id="A0A2A9M6K6"/>
<organism evidence="3 4">
    <name type="scientific">Besnoitia besnoiti</name>
    <name type="common">Apicomplexan protozoan</name>
    <dbReference type="NCBI Taxonomy" id="94643"/>
    <lineage>
        <taxon>Eukaryota</taxon>
        <taxon>Sar</taxon>
        <taxon>Alveolata</taxon>
        <taxon>Apicomplexa</taxon>
        <taxon>Conoidasida</taxon>
        <taxon>Coccidia</taxon>
        <taxon>Eucoccidiorida</taxon>
        <taxon>Eimeriorina</taxon>
        <taxon>Sarcocystidae</taxon>
        <taxon>Besnoitia</taxon>
    </lineage>
</organism>
<feature type="region of interest" description="Disordered" evidence="2">
    <location>
        <begin position="1"/>
        <end position="247"/>
    </location>
</feature>
<feature type="compositionally biased region" description="Basic and acidic residues" evidence="2">
    <location>
        <begin position="665"/>
        <end position="682"/>
    </location>
</feature>
<evidence type="ECO:0000256" key="2">
    <source>
        <dbReference type="SAM" id="MobiDB-lite"/>
    </source>
</evidence>
<feature type="coiled-coil region" evidence="1">
    <location>
        <begin position="461"/>
        <end position="488"/>
    </location>
</feature>
<feature type="region of interest" description="Disordered" evidence="2">
    <location>
        <begin position="728"/>
        <end position="782"/>
    </location>
</feature>
<dbReference type="GeneID" id="40307493"/>
<feature type="compositionally biased region" description="Acidic residues" evidence="2">
    <location>
        <begin position="296"/>
        <end position="306"/>
    </location>
</feature>
<dbReference type="KEGG" id="bbes:BESB_024330"/>
<name>A0A2A9M6K6_BESBE</name>
<feature type="compositionally biased region" description="Low complexity" evidence="2">
    <location>
        <begin position="224"/>
        <end position="239"/>
    </location>
</feature>
<feature type="compositionally biased region" description="Low complexity" evidence="2">
    <location>
        <begin position="516"/>
        <end position="543"/>
    </location>
</feature>
<feature type="compositionally biased region" description="Low complexity" evidence="2">
    <location>
        <begin position="149"/>
        <end position="171"/>
    </location>
</feature>
<feature type="compositionally biased region" description="Low complexity" evidence="2">
    <location>
        <begin position="37"/>
        <end position="57"/>
    </location>
</feature>
<feature type="compositionally biased region" description="Pro residues" evidence="2">
    <location>
        <begin position="638"/>
        <end position="649"/>
    </location>
</feature>
<evidence type="ECO:0000313" key="3">
    <source>
        <dbReference type="EMBL" id="PFH31941.1"/>
    </source>
</evidence>
<feature type="region of interest" description="Disordered" evidence="2">
    <location>
        <begin position="270"/>
        <end position="339"/>
    </location>
</feature>
<feature type="compositionally biased region" description="Polar residues" evidence="2">
    <location>
        <begin position="122"/>
        <end position="138"/>
    </location>
</feature>
<accession>A0A2A9M6K6</accession>
<feature type="region of interest" description="Disordered" evidence="2">
    <location>
        <begin position="799"/>
        <end position="827"/>
    </location>
</feature>
<evidence type="ECO:0000256" key="1">
    <source>
        <dbReference type="SAM" id="Coils"/>
    </source>
</evidence>
<feature type="compositionally biased region" description="Low complexity" evidence="2">
    <location>
        <begin position="307"/>
        <end position="319"/>
    </location>
</feature>
<dbReference type="VEuPathDB" id="ToxoDB:BESB_024330"/>
<feature type="region of interest" description="Disordered" evidence="2">
    <location>
        <begin position="502"/>
        <end position="543"/>
    </location>
</feature>
<gene>
    <name evidence="3" type="ORF">BESB_024330</name>
</gene>
<dbReference type="RefSeq" id="XP_029215950.1">
    <property type="nucleotide sequence ID" value="XM_029361135.1"/>
</dbReference>
<dbReference type="Proteomes" id="UP000224006">
    <property type="component" value="Chromosome XII"/>
</dbReference>
<dbReference type="EMBL" id="NWUJ01000013">
    <property type="protein sequence ID" value="PFH31941.1"/>
    <property type="molecule type" value="Genomic_DNA"/>
</dbReference>
<keyword evidence="1" id="KW-0175">Coiled coil</keyword>
<feature type="compositionally biased region" description="Low complexity" evidence="2">
    <location>
        <begin position="569"/>
        <end position="637"/>
    </location>
</feature>